<proteinExistence type="predicted"/>
<organism evidence="1">
    <name type="scientific">viral metagenome</name>
    <dbReference type="NCBI Taxonomy" id="1070528"/>
    <lineage>
        <taxon>unclassified sequences</taxon>
        <taxon>metagenomes</taxon>
        <taxon>organismal metagenomes</taxon>
    </lineage>
</organism>
<dbReference type="EMBL" id="MN739582">
    <property type="protein sequence ID" value="QHT14368.1"/>
    <property type="molecule type" value="Genomic_DNA"/>
</dbReference>
<name>A0A6C0DBU8_9ZZZZ</name>
<protein>
    <submittedName>
        <fullName evidence="1">Uncharacterized protein</fullName>
    </submittedName>
</protein>
<reference evidence="1" key="1">
    <citation type="journal article" date="2020" name="Nature">
        <title>Giant virus diversity and host interactions through global metagenomics.</title>
        <authorList>
            <person name="Schulz F."/>
            <person name="Roux S."/>
            <person name="Paez-Espino D."/>
            <person name="Jungbluth S."/>
            <person name="Walsh D.A."/>
            <person name="Denef V.J."/>
            <person name="McMahon K.D."/>
            <person name="Konstantinidis K.T."/>
            <person name="Eloe-Fadrosh E.A."/>
            <person name="Kyrpides N.C."/>
            <person name="Woyke T."/>
        </authorList>
    </citation>
    <scope>NUCLEOTIDE SEQUENCE</scope>
    <source>
        <strain evidence="1">GVMAG-M-3300023174-137</strain>
    </source>
</reference>
<accession>A0A6C0DBU8</accession>
<sequence>MKKRAALCIRGAVSKTTSRFTYKDSLYNDNSVYINYRLVYNSIKKHIIDANPDYDVDVFLQSWSYDIKDNLIQLYTPVSHIFEDNRIYSNEIEAKCRSSIDFGGISQALAIQKVLNLKEEYENKHKFTYDIVILFRPDIIIWTDMIFSNYDLSCFYTDGHPENQGDIHFVMSSQDANIFKNLYLSLDNGNPHQIHFWIRKYILEYCKFKMRSDTLIPGKHEEVIRQISETSIKNGYITESQIKSYDY</sequence>
<dbReference type="AlphaFoldDB" id="A0A6C0DBU8"/>
<evidence type="ECO:0000313" key="1">
    <source>
        <dbReference type="EMBL" id="QHT14368.1"/>
    </source>
</evidence>